<protein>
    <recommendedName>
        <fullName evidence="4">Mediator of RNA polymerase II transcription subunit 12</fullName>
    </recommendedName>
    <alternativeName>
        <fullName evidence="11">Mediator complex subunit 12</fullName>
    </alternativeName>
</protein>
<comment type="subcellular location">
    <subcellularLocation>
        <location evidence="1">Nucleus</location>
    </subcellularLocation>
</comment>
<keyword evidence="7" id="KW-0010">Activator</keyword>
<feature type="domain" description="Mediator complex subunit Med12" evidence="13">
    <location>
        <begin position="267"/>
        <end position="330"/>
    </location>
</feature>
<dbReference type="PANTHER" id="PTHR46567:SF1">
    <property type="entry name" value="MEDIATOR OF RNA POLYMERASE II TRANSCRIPTION SUBUNIT 12"/>
    <property type="match status" value="1"/>
</dbReference>
<evidence type="ECO:0000256" key="4">
    <source>
        <dbReference type="ARBA" id="ARBA00019622"/>
    </source>
</evidence>
<reference evidence="15" key="1">
    <citation type="journal article" date="2014" name="Genome Announc.">
        <title>Draft genome sequence of the formaldehyde-resistant fungus Byssochlamys spectabilis No. 5 (anamorph Paecilomyces variotii No. 5) (NBRC109023).</title>
        <authorList>
            <person name="Oka T."/>
            <person name="Ekino K."/>
            <person name="Fukuda K."/>
            <person name="Nomura Y."/>
        </authorList>
    </citation>
    <scope>NUCLEOTIDE SEQUENCE [LARGE SCALE GENOMIC DNA]</scope>
    <source>
        <strain evidence="15">No. 5 / NBRC 109023</strain>
    </source>
</reference>
<gene>
    <name evidence="14" type="ORF">PVAR5_0760</name>
</gene>
<evidence type="ECO:0000256" key="12">
    <source>
        <dbReference type="SAM" id="MobiDB-lite"/>
    </source>
</evidence>
<evidence type="ECO:0000313" key="14">
    <source>
        <dbReference type="EMBL" id="GAD92173.1"/>
    </source>
</evidence>
<dbReference type="EMBL" id="BAUL01000020">
    <property type="protein sequence ID" value="GAD92173.1"/>
    <property type="molecule type" value="Genomic_DNA"/>
</dbReference>
<feature type="compositionally biased region" description="Polar residues" evidence="12">
    <location>
        <begin position="82"/>
        <end position="96"/>
    </location>
</feature>
<sequence length="1596" mass="176409">MIPHSSAGVQPWAHQSHALNNNSARSLDGVNIADRAPFAAEKLPGAVSMPQSEQTVIDLTSGESAAQENERPAKRQKLDASTGPNVRSTEGKSVSSPAAWRSAPLAHRARPAWSFQELVSETNPGNSTANDSRNPPSALPFPIRPWKYTPLRQGGNTGGSRENSPDRQVQTTPYHLDTPSVAPVLKGEKVADFSPWTGNHPEDVLNEQAAKQGHYDRTQVSQNESNTARPSLYAQLRHRSGLQVLSSVFAAALEKRQTSSKLSAASTFKPPPRVTLTDNKREAWLRDLANPNVPLRRLSRTIPHGVRGKLLLDQCLSKSIPIGRAVWLAKCVGANEIRAFKRKGTSGSLALGLEVKWIRDWTTNVHLFIEGVLPSCGNPQWKAKVAYAVRLTARLFFEHLLDQDQHLDWFLYSLEAASLDDLPIWLMILGVYWSSIVPFRRRGRKLMEILLEKLRHSSQTAQEGLMKPMSHRLAHLVRKLVYEQCSSAVIPRSWDKYRTVMSSCLATSAADETVFRTIAGRNAYLQCSKGPSKVSERSPLRQIVISLDSACSTHDINATSQACLSVIDDKEVLIARVLEWCSTSFRYGLVRVYIAIRLLRKWKRLGMDTDHHIFAFLLTAKKQVRLHIENVYHVISELVRSQTFSVGRYLQWLIAKGIIDSGQENGHQEVYPYVELLRHIPVGRLPEHVRSLRNTLMLRAGFHPSDEGPTIDALKSLIRPLLPEIFGYNVRADTDYLDNKLLLNQTHAVRTEIGQWIRTGVSGRLRSTPLRGCHGHHSSHLDEVASLTPDEFYTVRSIMETFGDLSMLADILNDIASSDNVIVLASVVDTLNYHFDSFTVIGAMMGLWRRSVDAWSRVKSVGLSTRELVYSLVELGLRLPTEASTVAVLRQELFRLDCRSTLTASSPMSDHMVDTINSERWTSNEDLDQLLSSAAGMEESTLATVFGTLSKRLELAGSADGNLALDDTCRHLVQLRSFNSKLFDTLLIKWIVQIIKSTPRPRLSKILIPLIGVGCVTLKGFFALARKLLQLDTSAAISGLIMLRLELLELLCPLLPTHRDAHNLIAYRFAIAQQEFLSKNSEDILDMIRETGDSFATYAPSDSTEATLLSFYACSVPLLCDLLIRNPQSVVERCVQKLCCGESQPTVHAVQKALNMLLGFGDKSGALVSIHHTCIRSDFGRGTGSTLTEAESTLGAANDFSLSFCQMKLQVLFNAESGEGTKNDIIDVIFRAAVADIQAKRSNWVDMVITMTTEVAQQIRQRAERGFLSVALSDSPTGETRVDELSAQDMAMVYLTIVEELAYSIPDTGVPSIAQLLTEKMTILLNKHIALQNSVRHFPRNDGTLATDEIETTLSTFGRHSAFWVTTLLKMTVIHCSAFTSSSAAGKSSLLDQTRLLVTICIIATLQCPSDLIPESQSAGHLSEKQREPSHRGLQTYAFDVAACLVDHLPEDVRQQCTRFLKERCPSSLHVRNNPRLLYLLGPVADLGTFTQPQAAVGSPPTTSGSACTPSSSSSNVGTGTSAGLQSSQPVMAFAGPFEDQTHAANRLRIQNRGRVVGVYPFRPWEMLEEAAPVLGINDTAVALGFFSARKTTELQ</sequence>
<evidence type="ECO:0000256" key="6">
    <source>
        <dbReference type="ARBA" id="ARBA00023015"/>
    </source>
</evidence>
<proteinExistence type="inferred from homology"/>
<keyword evidence="9" id="KW-0539">Nucleus</keyword>
<evidence type="ECO:0000256" key="11">
    <source>
        <dbReference type="ARBA" id="ARBA00032010"/>
    </source>
</evidence>
<feature type="compositionally biased region" description="Polar residues" evidence="12">
    <location>
        <begin position="159"/>
        <end position="173"/>
    </location>
</feature>
<keyword evidence="8" id="KW-0804">Transcription</keyword>
<dbReference type="eggNOG" id="KOG4522">
    <property type="taxonomic scope" value="Eukaryota"/>
</dbReference>
<feature type="compositionally biased region" description="Low complexity" evidence="12">
    <location>
        <begin position="1499"/>
        <end position="1515"/>
    </location>
</feature>
<evidence type="ECO:0000256" key="2">
    <source>
        <dbReference type="ARBA" id="ARBA00010289"/>
    </source>
</evidence>
<dbReference type="GO" id="GO:0006357">
    <property type="term" value="P:regulation of transcription by RNA polymerase II"/>
    <property type="evidence" value="ECO:0007669"/>
    <property type="project" value="InterPro"/>
</dbReference>
<comment type="function">
    <text evidence="10">Component of the SRB8-11 complex. The SRB8-11 complex is a regulatory module of the Mediator complex which is itself involved in regulation of basal and activated RNA polymerase II-dependent transcription. The SRB8-11 complex may be involved in the transcriptional repression of a subset of genes regulated by Mediator. It may inhibit the association of the Mediator complex with RNA polymerase II to form the holoenzyme complex.</text>
</comment>
<evidence type="ECO:0000256" key="7">
    <source>
        <dbReference type="ARBA" id="ARBA00023159"/>
    </source>
</evidence>
<dbReference type="InParanoid" id="V5FK64"/>
<evidence type="ECO:0000256" key="3">
    <source>
        <dbReference type="ARBA" id="ARBA00011629"/>
    </source>
</evidence>
<comment type="caution">
    <text evidence="14">The sequence shown here is derived from an EMBL/GenBank/DDBJ whole genome shotgun (WGS) entry which is preliminary data.</text>
</comment>
<dbReference type="GO" id="GO:0003712">
    <property type="term" value="F:transcription coregulator activity"/>
    <property type="evidence" value="ECO:0007669"/>
    <property type="project" value="InterPro"/>
</dbReference>
<dbReference type="Pfam" id="PF09497">
    <property type="entry name" value="Med12"/>
    <property type="match status" value="1"/>
</dbReference>
<evidence type="ECO:0000256" key="10">
    <source>
        <dbReference type="ARBA" id="ARBA00025661"/>
    </source>
</evidence>
<dbReference type="Pfam" id="PF25326">
    <property type="entry name" value="ARM_SRB8"/>
    <property type="match status" value="1"/>
</dbReference>
<evidence type="ECO:0000256" key="5">
    <source>
        <dbReference type="ARBA" id="ARBA00022491"/>
    </source>
</evidence>
<dbReference type="InterPro" id="IPR057344">
    <property type="entry name" value="ARM_SRB8"/>
</dbReference>
<dbReference type="PANTHER" id="PTHR46567">
    <property type="entry name" value="MEDIATOR OF RNA POLYMERASE II TRANSCRIPTION SUBUNIT 12"/>
    <property type="match status" value="1"/>
</dbReference>
<feature type="compositionally biased region" description="Polar residues" evidence="12">
    <location>
        <begin position="49"/>
        <end position="67"/>
    </location>
</feature>
<dbReference type="GO" id="GO:0016592">
    <property type="term" value="C:mediator complex"/>
    <property type="evidence" value="ECO:0007669"/>
    <property type="project" value="InterPro"/>
</dbReference>
<dbReference type="SMART" id="SM01281">
    <property type="entry name" value="Med12"/>
    <property type="match status" value="1"/>
</dbReference>
<evidence type="ECO:0000259" key="13">
    <source>
        <dbReference type="SMART" id="SM01281"/>
    </source>
</evidence>
<keyword evidence="5" id="KW-0678">Repressor</keyword>
<evidence type="ECO:0000256" key="9">
    <source>
        <dbReference type="ARBA" id="ARBA00023242"/>
    </source>
</evidence>
<accession>V5FK64</accession>
<keyword evidence="6" id="KW-0805">Transcription regulation</keyword>
<name>V5FK64_BYSSN</name>
<feature type="region of interest" description="Disordered" evidence="12">
    <location>
        <begin position="120"/>
        <end position="180"/>
    </location>
</feature>
<feature type="compositionally biased region" description="Polar residues" evidence="12">
    <location>
        <begin position="120"/>
        <end position="135"/>
    </location>
</feature>
<evidence type="ECO:0000256" key="1">
    <source>
        <dbReference type="ARBA" id="ARBA00004123"/>
    </source>
</evidence>
<dbReference type="HOGENOM" id="CLU_002034_1_0_1"/>
<evidence type="ECO:0000313" key="15">
    <source>
        <dbReference type="Proteomes" id="UP000018001"/>
    </source>
</evidence>
<dbReference type="OrthoDB" id="20828at2759"/>
<comment type="subunit">
    <text evidence="3">Component of the SRB8-11 complex, which itself associates with the Mediator complex.</text>
</comment>
<evidence type="ECO:0000256" key="8">
    <source>
        <dbReference type="ARBA" id="ARBA00023163"/>
    </source>
</evidence>
<organism evidence="14 15">
    <name type="scientific">Byssochlamys spectabilis (strain No. 5 / NBRC 109023)</name>
    <name type="common">Paecilomyces variotii</name>
    <dbReference type="NCBI Taxonomy" id="1356009"/>
    <lineage>
        <taxon>Eukaryota</taxon>
        <taxon>Fungi</taxon>
        <taxon>Dikarya</taxon>
        <taxon>Ascomycota</taxon>
        <taxon>Pezizomycotina</taxon>
        <taxon>Eurotiomycetes</taxon>
        <taxon>Eurotiomycetidae</taxon>
        <taxon>Eurotiales</taxon>
        <taxon>Thermoascaceae</taxon>
        <taxon>Paecilomyces</taxon>
    </lineage>
</organism>
<keyword evidence="15" id="KW-1185">Reference proteome</keyword>
<feature type="compositionally biased region" description="Basic and acidic residues" evidence="12">
    <location>
        <begin position="68"/>
        <end position="78"/>
    </location>
</feature>
<dbReference type="InterPro" id="IPR019035">
    <property type="entry name" value="Mediator_Med12"/>
</dbReference>
<comment type="similarity">
    <text evidence="2">Belongs to the Mediator complex subunit 12 family.</text>
</comment>
<feature type="region of interest" description="Disordered" evidence="12">
    <location>
        <begin position="1493"/>
        <end position="1524"/>
    </location>
</feature>
<feature type="region of interest" description="Disordered" evidence="12">
    <location>
        <begin position="43"/>
        <end position="107"/>
    </location>
</feature>
<dbReference type="Proteomes" id="UP000018001">
    <property type="component" value="Unassembled WGS sequence"/>
</dbReference>